<evidence type="ECO:0000256" key="1">
    <source>
        <dbReference type="SAM" id="SignalP"/>
    </source>
</evidence>
<evidence type="ECO:0000313" key="3">
    <source>
        <dbReference type="EMBL" id="KAA2254656.1"/>
    </source>
</evidence>
<dbReference type="Gene3D" id="2.60.40.1260">
    <property type="entry name" value="Lamin Tail domain"/>
    <property type="match status" value="1"/>
</dbReference>
<feature type="chain" id="PRO_5022982790" evidence="1">
    <location>
        <begin position="27"/>
        <end position="201"/>
    </location>
</feature>
<protein>
    <submittedName>
        <fullName evidence="3">Lamin tail domain-containing protein</fullName>
    </submittedName>
</protein>
<gene>
    <name evidence="3" type="ORF">F0L68_29965</name>
</gene>
<accession>A0A5B2WW31</accession>
<organism evidence="3 4">
    <name type="scientific">Solihabitans fulvus</name>
    <dbReference type="NCBI Taxonomy" id="1892852"/>
    <lineage>
        <taxon>Bacteria</taxon>
        <taxon>Bacillati</taxon>
        <taxon>Actinomycetota</taxon>
        <taxon>Actinomycetes</taxon>
        <taxon>Pseudonocardiales</taxon>
        <taxon>Pseudonocardiaceae</taxon>
        <taxon>Solihabitans</taxon>
    </lineage>
</organism>
<dbReference type="RefSeq" id="WP_149853205.1">
    <property type="nucleotide sequence ID" value="NZ_VUOB01000060.1"/>
</dbReference>
<reference evidence="3 4" key="2">
    <citation type="submission" date="2019-09" db="EMBL/GenBank/DDBJ databases">
        <authorList>
            <person name="Jin C."/>
        </authorList>
    </citation>
    <scope>NUCLEOTIDE SEQUENCE [LARGE SCALE GENOMIC DNA]</scope>
    <source>
        <strain evidence="3 4">AN110305</strain>
    </source>
</reference>
<evidence type="ECO:0000259" key="2">
    <source>
        <dbReference type="PROSITE" id="PS51841"/>
    </source>
</evidence>
<dbReference type="InterPro" id="IPR001322">
    <property type="entry name" value="Lamin_tail_dom"/>
</dbReference>
<comment type="caution">
    <text evidence="3">The sequence shown here is derived from an EMBL/GenBank/DDBJ whole genome shotgun (WGS) entry which is preliminary data.</text>
</comment>
<reference evidence="3 4" key="1">
    <citation type="submission" date="2019-09" db="EMBL/GenBank/DDBJ databases">
        <title>Goodfellowia gen. nov., a new genus of the Pseudonocardineae related to Actinoalloteichus, containing Goodfellowia coeruleoviolacea gen. nov., comb. nov. gen. nov., comb. nov.</title>
        <authorList>
            <person name="Labeda D."/>
        </authorList>
    </citation>
    <scope>NUCLEOTIDE SEQUENCE [LARGE SCALE GENOMIC DNA]</scope>
    <source>
        <strain evidence="3 4">AN110305</strain>
    </source>
</reference>
<dbReference type="SUPFAM" id="SSF74853">
    <property type="entry name" value="Lamin A/C globular tail domain"/>
    <property type="match status" value="1"/>
</dbReference>
<evidence type="ECO:0000313" key="4">
    <source>
        <dbReference type="Proteomes" id="UP000323454"/>
    </source>
</evidence>
<keyword evidence="1" id="KW-0732">Signal</keyword>
<sequence length="201" mass="20973">MRKGMLASAALAVLALGTMFSGPAASASEQQIAPKVVSSTITISQIATRGPAGQNDQYIELHNISAQPVSLSNWSVKACLAGTQVVTELTFPAGTMLQPQGQISSYLLLVNPTGYSRAVGEDADFFITIPDSGGVMLANQFGSKIDSVGFSSNACASRTPAVPQNANLDQASLRVQNTGVNQQDFVLYGPSTFQRNQSSVG</sequence>
<dbReference type="Pfam" id="PF00932">
    <property type="entry name" value="LTD"/>
    <property type="match status" value="1"/>
</dbReference>
<dbReference type="InterPro" id="IPR036415">
    <property type="entry name" value="Lamin_tail_dom_sf"/>
</dbReference>
<keyword evidence="4" id="KW-1185">Reference proteome</keyword>
<dbReference type="AlphaFoldDB" id="A0A5B2WW31"/>
<proteinExistence type="predicted"/>
<dbReference type="Proteomes" id="UP000323454">
    <property type="component" value="Unassembled WGS sequence"/>
</dbReference>
<dbReference type="OrthoDB" id="3682978at2"/>
<feature type="domain" description="LTD" evidence="2">
    <location>
        <begin position="26"/>
        <end position="190"/>
    </location>
</feature>
<feature type="signal peptide" evidence="1">
    <location>
        <begin position="1"/>
        <end position="26"/>
    </location>
</feature>
<dbReference type="EMBL" id="VUOB01000060">
    <property type="protein sequence ID" value="KAA2254656.1"/>
    <property type="molecule type" value="Genomic_DNA"/>
</dbReference>
<name>A0A5B2WW31_9PSEU</name>
<dbReference type="PROSITE" id="PS51841">
    <property type="entry name" value="LTD"/>
    <property type="match status" value="1"/>
</dbReference>